<organism evidence="1 2">
    <name type="scientific">Ligilactobacillus agilis DSM 20509</name>
    <dbReference type="NCBI Taxonomy" id="1423718"/>
    <lineage>
        <taxon>Bacteria</taxon>
        <taxon>Bacillati</taxon>
        <taxon>Bacillota</taxon>
        <taxon>Bacilli</taxon>
        <taxon>Lactobacillales</taxon>
        <taxon>Lactobacillaceae</taxon>
        <taxon>Ligilactobacillus</taxon>
    </lineage>
</organism>
<dbReference type="NCBIfam" id="NF047353">
    <property type="entry name" value="tube_lmo2291"/>
    <property type="match status" value="1"/>
</dbReference>
<reference evidence="1 2" key="1">
    <citation type="journal article" date="2015" name="Genome Announc.">
        <title>Expanding the biotechnology potential of lactobacilli through comparative genomics of 213 strains and associated genera.</title>
        <authorList>
            <person name="Sun Z."/>
            <person name="Harris H.M."/>
            <person name="McCann A."/>
            <person name="Guo C."/>
            <person name="Argimon S."/>
            <person name="Zhang W."/>
            <person name="Yang X."/>
            <person name="Jeffery I.B."/>
            <person name="Cooney J.C."/>
            <person name="Kagawa T.F."/>
            <person name="Liu W."/>
            <person name="Song Y."/>
            <person name="Salvetti E."/>
            <person name="Wrobel A."/>
            <person name="Rasinkangas P."/>
            <person name="Parkhill J."/>
            <person name="Rea M.C."/>
            <person name="O'Sullivan O."/>
            <person name="Ritari J."/>
            <person name="Douillard F.P."/>
            <person name="Paul Ross R."/>
            <person name="Yang R."/>
            <person name="Briner A.E."/>
            <person name="Felis G.E."/>
            <person name="de Vos W.M."/>
            <person name="Barrangou R."/>
            <person name="Klaenhammer T.R."/>
            <person name="Caufield P.W."/>
            <person name="Cui Y."/>
            <person name="Zhang H."/>
            <person name="O'Toole P.W."/>
        </authorList>
    </citation>
    <scope>NUCLEOTIDE SEQUENCE [LARGE SCALE GENOMIC DNA]</scope>
    <source>
        <strain evidence="1 2">DSM 20509</strain>
    </source>
</reference>
<name>A0A0R2A9G0_9LACO</name>
<evidence type="ECO:0008006" key="3">
    <source>
        <dbReference type="Google" id="ProtNLM"/>
    </source>
</evidence>
<dbReference type="PATRIC" id="fig|1423718.3.peg.632"/>
<keyword evidence="2" id="KW-1185">Reference proteome</keyword>
<evidence type="ECO:0000313" key="2">
    <source>
        <dbReference type="Proteomes" id="UP000051008"/>
    </source>
</evidence>
<protein>
    <recommendedName>
        <fullName evidence="3">Capsid protein</fullName>
    </recommendedName>
</protein>
<dbReference type="EMBL" id="AYYP01000063">
    <property type="protein sequence ID" value="KRM63333.1"/>
    <property type="molecule type" value="Genomic_DNA"/>
</dbReference>
<gene>
    <name evidence="1" type="ORF">FC14_GL000613</name>
</gene>
<comment type="caution">
    <text evidence="1">The sequence shown here is derived from an EMBL/GenBank/DDBJ whole genome shotgun (WGS) entry which is preliminary data.</text>
</comment>
<accession>A0A0R2A9G0</accession>
<sequence length="192" mass="20151">MAKNTKPIAGTELTTNGAALNVVNKLYLDTTDATDLDDVTTGKWAWLALDITQITPSANETSQSDADYAGNGFGSTEVTSKRYQLAVTGKRHIGDAAQDYVASKQFAIGNALHTRALWIDNGEAILAEVTLSNIVPTGGNANANQTFQVTIVFNGAPVAIDGKLTMSDRPDSDGTYTATVAPATTVITPSQN</sequence>
<dbReference type="RefSeq" id="WP_056977319.1">
    <property type="nucleotide sequence ID" value="NZ_AYYP01000063.1"/>
</dbReference>
<evidence type="ECO:0000313" key="1">
    <source>
        <dbReference type="EMBL" id="KRM63333.1"/>
    </source>
</evidence>
<dbReference type="AlphaFoldDB" id="A0A0R2A9G0"/>
<proteinExistence type="predicted"/>
<dbReference type="Proteomes" id="UP000051008">
    <property type="component" value="Unassembled WGS sequence"/>
</dbReference>